<evidence type="ECO:0000256" key="1">
    <source>
        <dbReference type="SAM" id="Phobius"/>
    </source>
</evidence>
<gene>
    <name evidence="2" type="ORF">Taro_029887</name>
</gene>
<accession>A0A843VEY2</accession>
<name>A0A843VEY2_COLES</name>
<keyword evidence="3" id="KW-1185">Reference proteome</keyword>
<comment type="caution">
    <text evidence="2">The sequence shown here is derived from an EMBL/GenBank/DDBJ whole genome shotgun (WGS) entry which is preliminary data.</text>
</comment>
<proteinExistence type="predicted"/>
<keyword evidence="1" id="KW-0812">Transmembrane</keyword>
<keyword evidence="1" id="KW-0472">Membrane</keyword>
<reference evidence="2" key="1">
    <citation type="submission" date="2017-07" db="EMBL/GenBank/DDBJ databases">
        <title>Taro Niue Genome Assembly and Annotation.</title>
        <authorList>
            <person name="Atibalentja N."/>
            <person name="Keating K."/>
            <person name="Fields C.J."/>
        </authorList>
    </citation>
    <scope>NUCLEOTIDE SEQUENCE</scope>
    <source>
        <strain evidence="2">Niue_2</strain>
        <tissue evidence="2">Leaf</tissue>
    </source>
</reference>
<keyword evidence="1" id="KW-1133">Transmembrane helix</keyword>
<organism evidence="2 3">
    <name type="scientific">Colocasia esculenta</name>
    <name type="common">Wild taro</name>
    <name type="synonym">Arum esculentum</name>
    <dbReference type="NCBI Taxonomy" id="4460"/>
    <lineage>
        <taxon>Eukaryota</taxon>
        <taxon>Viridiplantae</taxon>
        <taxon>Streptophyta</taxon>
        <taxon>Embryophyta</taxon>
        <taxon>Tracheophyta</taxon>
        <taxon>Spermatophyta</taxon>
        <taxon>Magnoliopsida</taxon>
        <taxon>Liliopsida</taxon>
        <taxon>Araceae</taxon>
        <taxon>Aroideae</taxon>
        <taxon>Colocasieae</taxon>
        <taxon>Colocasia</taxon>
    </lineage>
</organism>
<dbReference type="EMBL" id="NMUH01002015">
    <property type="protein sequence ID" value="MQL97202.1"/>
    <property type="molecule type" value="Genomic_DNA"/>
</dbReference>
<dbReference type="AlphaFoldDB" id="A0A843VEY2"/>
<evidence type="ECO:0000313" key="2">
    <source>
        <dbReference type="EMBL" id="MQL97202.1"/>
    </source>
</evidence>
<sequence length="233" mass="25653">MGGSVAISPGNAAYRAVAFSGPAPESEREKDMFLDCSPGKELLRLFGAIWRFGGVLVALSTRGLREEWGKCRAIHGFHILHGGRDRSYRCDRISHHDMSGWRDLMASLALVALVAHMDSFALLSLVVRRLFRNASAVRYPRFCVSQARVFVVLRVCPDTYVYCRGARHGPVAVWFEGVVFVGLHYSLACVDVERQLDLTSVTARLRVVVPPVVVCHGVGTVVIVVGGEVEVMQ</sequence>
<protein>
    <submittedName>
        <fullName evidence="2">Uncharacterized protein</fullName>
    </submittedName>
</protein>
<feature type="transmembrane region" description="Helical" evidence="1">
    <location>
        <begin position="104"/>
        <end position="127"/>
    </location>
</feature>
<evidence type="ECO:0000313" key="3">
    <source>
        <dbReference type="Proteomes" id="UP000652761"/>
    </source>
</evidence>
<dbReference type="Proteomes" id="UP000652761">
    <property type="component" value="Unassembled WGS sequence"/>
</dbReference>